<dbReference type="AlphaFoldDB" id="A0A848G0C0"/>
<evidence type="ECO:0000259" key="1">
    <source>
        <dbReference type="PROSITE" id="PS51833"/>
    </source>
</evidence>
<proteinExistence type="predicted"/>
<evidence type="ECO:0000313" key="2">
    <source>
        <dbReference type="EMBL" id="NML24569.1"/>
    </source>
</evidence>
<dbReference type="PANTHER" id="PTHR33525:SF4">
    <property type="entry name" value="CYCLIC DI-GMP PHOSPHODIESTERASE CDGJ"/>
    <property type="match status" value="1"/>
</dbReference>
<dbReference type="SUPFAM" id="SSF109604">
    <property type="entry name" value="HD-domain/PDEase-like"/>
    <property type="match status" value="1"/>
</dbReference>
<dbReference type="PROSITE" id="PS51833">
    <property type="entry name" value="HDOD"/>
    <property type="match status" value="1"/>
</dbReference>
<accession>A0A848G0C0</accession>
<gene>
    <name evidence="2" type="ORF">HHL15_02335</name>
</gene>
<name>A0A848G0C0_9RHOO</name>
<dbReference type="Pfam" id="PF08668">
    <property type="entry name" value="HDOD"/>
    <property type="match status" value="1"/>
</dbReference>
<protein>
    <submittedName>
        <fullName evidence="2">HDOD domain-containing protein</fullName>
    </submittedName>
</protein>
<dbReference type="InterPro" id="IPR013976">
    <property type="entry name" value="HDOD"/>
</dbReference>
<dbReference type="EMBL" id="JABBGA010000001">
    <property type="protein sequence ID" value="NML24569.1"/>
    <property type="molecule type" value="Genomic_DNA"/>
</dbReference>
<dbReference type="PANTHER" id="PTHR33525">
    <property type="match status" value="1"/>
</dbReference>
<comment type="caution">
    <text evidence="2">The sequence shown here is derived from an EMBL/GenBank/DDBJ whole genome shotgun (WGS) entry which is preliminary data.</text>
</comment>
<keyword evidence="3" id="KW-1185">Reference proteome</keyword>
<dbReference type="Proteomes" id="UP000580043">
    <property type="component" value="Unassembled WGS sequence"/>
</dbReference>
<dbReference type="RefSeq" id="WP_169144186.1">
    <property type="nucleotide sequence ID" value="NZ_JABBGA010000001.1"/>
</dbReference>
<evidence type="ECO:0000313" key="3">
    <source>
        <dbReference type="Proteomes" id="UP000580043"/>
    </source>
</evidence>
<dbReference type="Gene3D" id="1.10.3210.10">
    <property type="entry name" value="Hypothetical protein af1432"/>
    <property type="match status" value="1"/>
</dbReference>
<sequence>MTLINSPLDSIESYNSFLSREAIPVLKHTVKELQAMREMEDSINGRTVAALVLSDPMMTLKVLIHIEQHRRARQNHDITTIERAIMMMGISPFLREFSDLPTIESQLSGHTHALVGVLKVIGRARRAAHYARDWAIVRHDLDVDEITVAALLHEVTDILCWCFAPELTQQVYDLQRMDKNLRSSAAQRAVFNFSAKELHLALVREWHLPELLISMMDERQIQNPRVRTVQLANSLARHTAQGWDNPAIPDDLAAIEELLHIGREHLLHRLAAPHEAIETLLQAGGKAEGALPPLSTATPPPMA</sequence>
<feature type="domain" description="HDOD" evidence="1">
    <location>
        <begin position="23"/>
        <end position="222"/>
    </location>
</feature>
<dbReference type="InterPro" id="IPR052340">
    <property type="entry name" value="RNase_Y/CdgJ"/>
</dbReference>
<organism evidence="2 3">
    <name type="scientific">Zoogloea dura</name>
    <dbReference type="NCBI Taxonomy" id="2728840"/>
    <lineage>
        <taxon>Bacteria</taxon>
        <taxon>Pseudomonadati</taxon>
        <taxon>Pseudomonadota</taxon>
        <taxon>Betaproteobacteria</taxon>
        <taxon>Rhodocyclales</taxon>
        <taxon>Zoogloeaceae</taxon>
        <taxon>Zoogloea</taxon>
    </lineage>
</organism>
<reference evidence="2 3" key="1">
    <citation type="submission" date="2020-04" db="EMBL/GenBank/DDBJ databases">
        <title>Zoogloea sp. G-4-1-14 isolated from soil.</title>
        <authorList>
            <person name="Dahal R.H."/>
        </authorList>
    </citation>
    <scope>NUCLEOTIDE SEQUENCE [LARGE SCALE GENOMIC DNA]</scope>
    <source>
        <strain evidence="2 3">G-4-1-14</strain>
    </source>
</reference>